<evidence type="ECO:0000256" key="1">
    <source>
        <dbReference type="ARBA" id="ARBA00006432"/>
    </source>
</evidence>
<dbReference type="NCBIfam" id="TIGR01217">
    <property type="entry name" value="ac_ac_CoA_syn"/>
    <property type="match status" value="1"/>
</dbReference>
<name>A0A2H3DXJ3_ARMGA</name>
<dbReference type="Proteomes" id="UP000217790">
    <property type="component" value="Unassembled WGS sequence"/>
</dbReference>
<dbReference type="PANTHER" id="PTHR42921">
    <property type="entry name" value="ACETOACETYL-COA SYNTHETASE"/>
    <property type="match status" value="1"/>
</dbReference>
<evidence type="ECO:0000313" key="6">
    <source>
        <dbReference type="EMBL" id="PBK95568.1"/>
    </source>
</evidence>
<dbReference type="EMBL" id="KZ293652">
    <property type="protein sequence ID" value="PBK95568.1"/>
    <property type="molecule type" value="Genomic_DNA"/>
</dbReference>
<evidence type="ECO:0000256" key="3">
    <source>
        <dbReference type="ARBA" id="ARBA00022741"/>
    </source>
</evidence>
<dbReference type="InterPro" id="IPR045851">
    <property type="entry name" value="AMP-bd_C_sf"/>
</dbReference>
<proteinExistence type="inferred from homology"/>
<dbReference type="InterPro" id="IPR000873">
    <property type="entry name" value="AMP-dep_synth/lig_dom"/>
</dbReference>
<organism evidence="6 7">
    <name type="scientific">Armillaria gallica</name>
    <name type="common">Bulbous honey fungus</name>
    <name type="synonym">Armillaria bulbosa</name>
    <dbReference type="NCBI Taxonomy" id="47427"/>
    <lineage>
        <taxon>Eukaryota</taxon>
        <taxon>Fungi</taxon>
        <taxon>Dikarya</taxon>
        <taxon>Basidiomycota</taxon>
        <taxon>Agaricomycotina</taxon>
        <taxon>Agaricomycetes</taxon>
        <taxon>Agaricomycetidae</taxon>
        <taxon>Agaricales</taxon>
        <taxon>Marasmiineae</taxon>
        <taxon>Physalacriaceae</taxon>
        <taxon>Armillaria</taxon>
    </lineage>
</organism>
<dbReference type="PANTHER" id="PTHR42921:SF1">
    <property type="entry name" value="ACETOACETYL-COA SYNTHETASE"/>
    <property type="match status" value="1"/>
</dbReference>
<keyword evidence="2 6" id="KW-0436">Ligase</keyword>
<dbReference type="Gene3D" id="3.40.50.12780">
    <property type="entry name" value="N-terminal domain of ligase-like"/>
    <property type="match status" value="1"/>
</dbReference>
<reference evidence="7" key="1">
    <citation type="journal article" date="2017" name="Nat. Ecol. Evol.">
        <title>Genome expansion and lineage-specific genetic innovations in the forest pathogenic fungi Armillaria.</title>
        <authorList>
            <person name="Sipos G."/>
            <person name="Prasanna A.N."/>
            <person name="Walter M.C."/>
            <person name="O'Connor E."/>
            <person name="Balint B."/>
            <person name="Krizsan K."/>
            <person name="Kiss B."/>
            <person name="Hess J."/>
            <person name="Varga T."/>
            <person name="Slot J."/>
            <person name="Riley R."/>
            <person name="Boka B."/>
            <person name="Rigling D."/>
            <person name="Barry K."/>
            <person name="Lee J."/>
            <person name="Mihaltcheva S."/>
            <person name="LaButti K."/>
            <person name="Lipzen A."/>
            <person name="Waldron R."/>
            <person name="Moloney N.M."/>
            <person name="Sperisen C."/>
            <person name="Kredics L."/>
            <person name="Vagvoelgyi C."/>
            <person name="Patrignani A."/>
            <person name="Fitzpatrick D."/>
            <person name="Nagy I."/>
            <person name="Doyle S."/>
            <person name="Anderson J.B."/>
            <person name="Grigoriev I.V."/>
            <person name="Gueldener U."/>
            <person name="Muensterkoetter M."/>
            <person name="Nagy L.G."/>
        </authorList>
    </citation>
    <scope>NUCLEOTIDE SEQUENCE [LARGE SCALE GENOMIC DNA]</scope>
    <source>
        <strain evidence="7">Ar21-2</strain>
    </source>
</reference>
<dbReference type="GO" id="GO:0030729">
    <property type="term" value="F:acetoacetate-CoA ligase activity"/>
    <property type="evidence" value="ECO:0007669"/>
    <property type="project" value="InterPro"/>
</dbReference>
<dbReference type="InterPro" id="IPR020845">
    <property type="entry name" value="AMP-binding_CS"/>
</dbReference>
<accession>A0A2H3DXJ3</accession>
<dbReference type="PROSITE" id="PS00455">
    <property type="entry name" value="AMP_BINDING"/>
    <property type="match status" value="1"/>
</dbReference>
<evidence type="ECO:0000259" key="5">
    <source>
        <dbReference type="Pfam" id="PF00501"/>
    </source>
</evidence>
<keyword evidence="3" id="KW-0547">Nucleotide-binding</keyword>
<dbReference type="Gene3D" id="3.30.300.30">
    <property type="match status" value="1"/>
</dbReference>
<dbReference type="STRING" id="47427.A0A2H3DXJ3"/>
<dbReference type="InParanoid" id="A0A2H3DXJ3"/>
<dbReference type="NCBIfam" id="NF002937">
    <property type="entry name" value="PRK03584.1"/>
    <property type="match status" value="1"/>
</dbReference>
<dbReference type="GO" id="GO:0006629">
    <property type="term" value="P:lipid metabolic process"/>
    <property type="evidence" value="ECO:0007669"/>
    <property type="project" value="InterPro"/>
</dbReference>
<comment type="similarity">
    <text evidence="1">Belongs to the ATP-dependent AMP-binding enzyme family.</text>
</comment>
<keyword evidence="4" id="KW-0067">ATP-binding</keyword>
<evidence type="ECO:0000256" key="2">
    <source>
        <dbReference type="ARBA" id="ARBA00022598"/>
    </source>
</evidence>
<evidence type="ECO:0000256" key="4">
    <source>
        <dbReference type="ARBA" id="ARBA00022840"/>
    </source>
</evidence>
<dbReference type="GO" id="GO:0005524">
    <property type="term" value="F:ATP binding"/>
    <property type="evidence" value="ECO:0007669"/>
    <property type="project" value="UniProtKB-KW"/>
</dbReference>
<dbReference type="Pfam" id="PF00501">
    <property type="entry name" value="AMP-binding"/>
    <property type="match status" value="1"/>
</dbReference>
<keyword evidence="7" id="KW-1185">Reference proteome</keyword>
<dbReference type="OrthoDB" id="10253869at2759"/>
<feature type="domain" description="AMP-dependent synthetase/ligase" evidence="5">
    <location>
        <begin position="104"/>
        <end position="483"/>
    </location>
</feature>
<sequence>MSSYFDQSRLIWNPLPRNCTEADAFRRFINRKHGFHLQNYHDLHQYSVEDYTFWLDLWEYLGIVSSVPPNKLEIISPGRISEVPVWFPGARLNYAENLLIRNDDSIAITASGESGEVVDYTWNQLWSMVREMAAALRANGLVVGDRVAAVVRNSATAIVLAIATASIGGIFSSTATDMGAEGVLGRYRQIQPKFFFSESEVFYAGKVVNLMSKVYAVVEDLQAHGLQHAILLPSGITGRELTPKAGSKLTKLSVFLATGDNRELTFEQLPFSQPLFILYSSGTSGPPKCIVHSAGGALLTGKKDSHLGADLHFGQTLFQYTSTGWVMWTVMLTALSCGLHVICYDGSPLHPDLRTFLKFISDQNVTLFGTSPRFLSEIRSQGIKPLELAPFEALASILVTGAPLTPSLFTWAQEVFGSAVHLFSTSGGTDICGGFLTGATCLPSYAGELKVKSLGMKVEVFDPEGNNIEHTSEPGELVCTRPHPTIPLFFWGDTPDGKKLRETYFSTYPGVWRQGDFMVINPKTKGAIILGRSDGVLNPSGVRFGSGEIYNVMGRFSSTVEDSLCIGQRRPKDLNERVLLFVKMRPGNSLSSALIKDIRDSIRVSLSPRHVPAYIFEVDDIPYTVNGKKIEIAVKQIVSGSNMKPSGTVANPDSLRLYYKYVNLEDLVNATSKL</sequence>
<dbReference type="SUPFAM" id="SSF56801">
    <property type="entry name" value="Acetyl-CoA synthetase-like"/>
    <property type="match status" value="1"/>
</dbReference>
<protein>
    <submittedName>
        <fullName evidence="6">Acetoacetate-CoA ligase</fullName>
    </submittedName>
</protein>
<evidence type="ECO:0000313" key="7">
    <source>
        <dbReference type="Proteomes" id="UP000217790"/>
    </source>
</evidence>
<dbReference type="AlphaFoldDB" id="A0A2H3DXJ3"/>
<dbReference type="InterPro" id="IPR042099">
    <property type="entry name" value="ANL_N_sf"/>
</dbReference>
<gene>
    <name evidence="6" type="ORF">ARMGADRAFT_1011401</name>
</gene>
<dbReference type="InterPro" id="IPR005914">
    <property type="entry name" value="Acac_CoA_synth"/>
</dbReference>
<dbReference type="OMA" id="GWMMWPF"/>